<evidence type="ECO:0000256" key="1">
    <source>
        <dbReference type="SAM" id="MobiDB-lite"/>
    </source>
</evidence>
<dbReference type="Pfam" id="PF12016">
    <property type="entry name" value="Stonin2_N"/>
    <property type="match status" value="1"/>
</dbReference>
<evidence type="ECO:0000313" key="3">
    <source>
        <dbReference type="EMBL" id="KAH0620450.1"/>
    </source>
</evidence>
<keyword evidence="4" id="KW-1185">Reference proteome</keyword>
<evidence type="ECO:0000259" key="2">
    <source>
        <dbReference type="Pfam" id="PF12016"/>
    </source>
</evidence>
<comment type="caution">
    <text evidence="3">The sequence shown here is derived from an EMBL/GenBank/DDBJ whole genome shotgun (WGS) entry which is preliminary data.</text>
</comment>
<name>A0ABQ7ST25_PHRPL</name>
<sequence length="124" mass="13621">MTSLANIIASQQSDWVSFNDGPHLPVPSQCHAEEPLEGFLSSSDTSSEGIQNLDQEFQTLAQSELGDEVDKPAVESTSVCSPENHLSPKPDLSSSFNTWVQFEDPPWTSTSLEHTHTGWNVILH</sequence>
<feature type="compositionally biased region" description="Polar residues" evidence="1">
    <location>
        <begin position="40"/>
        <end position="52"/>
    </location>
</feature>
<dbReference type="InterPro" id="IPR022699">
    <property type="entry name" value="Stonin2_N"/>
</dbReference>
<gene>
    <name evidence="3" type="ORF">JD844_020931</name>
</gene>
<reference evidence="3 4" key="1">
    <citation type="journal article" date="2022" name="Gigascience">
        <title>A chromosome-level genome assembly and annotation of the desert horned lizard, Phrynosoma platyrhinos, provides insight into chromosomal rearrangements among reptiles.</title>
        <authorList>
            <person name="Koochekian N."/>
            <person name="Ascanio A."/>
            <person name="Farleigh K."/>
            <person name="Card D.C."/>
            <person name="Schield D.R."/>
            <person name="Castoe T.A."/>
            <person name="Jezkova T."/>
        </authorList>
    </citation>
    <scope>NUCLEOTIDE SEQUENCE [LARGE SCALE GENOMIC DNA]</scope>
    <source>
        <strain evidence="3">NK-2021</strain>
    </source>
</reference>
<dbReference type="Proteomes" id="UP000826234">
    <property type="component" value="Unassembled WGS sequence"/>
</dbReference>
<dbReference type="EMBL" id="JAIPUX010003289">
    <property type="protein sequence ID" value="KAH0620450.1"/>
    <property type="molecule type" value="Genomic_DNA"/>
</dbReference>
<feature type="region of interest" description="Disordered" evidence="1">
    <location>
        <begin position="66"/>
        <end position="92"/>
    </location>
</feature>
<proteinExistence type="predicted"/>
<protein>
    <recommendedName>
        <fullName evidence="2">Stonin-2 N-terminal domain-containing protein</fullName>
    </recommendedName>
</protein>
<evidence type="ECO:0000313" key="4">
    <source>
        <dbReference type="Proteomes" id="UP000826234"/>
    </source>
</evidence>
<accession>A0ABQ7ST25</accession>
<feature type="domain" description="Stonin-2 N-terminal" evidence="2">
    <location>
        <begin position="1"/>
        <end position="117"/>
    </location>
</feature>
<organism evidence="3 4">
    <name type="scientific">Phrynosoma platyrhinos</name>
    <name type="common">Desert horned lizard</name>
    <dbReference type="NCBI Taxonomy" id="52577"/>
    <lineage>
        <taxon>Eukaryota</taxon>
        <taxon>Metazoa</taxon>
        <taxon>Chordata</taxon>
        <taxon>Craniata</taxon>
        <taxon>Vertebrata</taxon>
        <taxon>Euteleostomi</taxon>
        <taxon>Lepidosauria</taxon>
        <taxon>Squamata</taxon>
        <taxon>Bifurcata</taxon>
        <taxon>Unidentata</taxon>
        <taxon>Episquamata</taxon>
        <taxon>Toxicofera</taxon>
        <taxon>Iguania</taxon>
        <taxon>Phrynosomatidae</taxon>
        <taxon>Phrynosomatinae</taxon>
        <taxon>Phrynosoma</taxon>
    </lineage>
</organism>
<feature type="region of interest" description="Disordered" evidence="1">
    <location>
        <begin position="18"/>
        <end position="52"/>
    </location>
</feature>